<dbReference type="SUPFAM" id="SSF63411">
    <property type="entry name" value="LuxS/MPP-like metallohydrolase"/>
    <property type="match status" value="2"/>
</dbReference>
<dbReference type="InterPro" id="IPR011249">
    <property type="entry name" value="Metalloenz_LuxS/M16"/>
</dbReference>
<feature type="domain" description="Peptidase M16 C-terminal" evidence="4">
    <location>
        <begin position="200"/>
        <end position="376"/>
    </location>
</feature>
<dbReference type="RefSeq" id="WP_155707692.1">
    <property type="nucleotide sequence ID" value="NZ_BMWU01000003.1"/>
</dbReference>
<feature type="signal peptide" evidence="2">
    <location>
        <begin position="1"/>
        <end position="28"/>
    </location>
</feature>
<dbReference type="InterPro" id="IPR050361">
    <property type="entry name" value="MPP/UQCRC_Complex"/>
</dbReference>
<dbReference type="EMBL" id="WNWM01000002">
    <property type="protein sequence ID" value="MUI11647.1"/>
    <property type="molecule type" value="Genomic_DNA"/>
</dbReference>
<comment type="similarity">
    <text evidence="1">Belongs to the peptidase M16 family.</text>
</comment>
<evidence type="ECO:0000256" key="1">
    <source>
        <dbReference type="ARBA" id="ARBA00007261"/>
    </source>
</evidence>
<sequence>MQGKPRWKLAAAVAGAVIAASLAGAAQAAFTADQVQSFTLANGMKFIVLESSTIPNANMYTFWKVGSRNEAPGTTGLSHFFEHMMFNGSKNYGPKMFDRTMEANGGSNNAYTNSDVTVYQDWFPASSLETIFKLESDRIAHLTIDPKMVESERGVVLSERSTGLENSNVRMLMEDLNSVAYSAHPYSWPVIGFESDIKAWTQQDLVNYFRTYYAPNNAVSVIVGDVKAGQVKALATKYFGAIPKRAAPPAVKTVEPEQKGERRLFVAKASATAANLMVAYKVPRGDSPDYYALNVLQSVLTEGKTSRLYKALVEKQLATSVGADATDGFDPGLLYVFAVAANGVDGARVEKAMLDEIDNVVKNGISAGELQAVKNKKLVNLYRAQETINGKAQQLGNYETFFGDWRELFDAPAAYEKLTPADIQAVAARYLKKSQRTVGMLAAKEE</sequence>
<evidence type="ECO:0000259" key="3">
    <source>
        <dbReference type="Pfam" id="PF00675"/>
    </source>
</evidence>
<feature type="domain" description="Peptidase M16 N-terminal" evidence="3">
    <location>
        <begin position="48"/>
        <end position="190"/>
    </location>
</feature>
<dbReference type="AlphaFoldDB" id="A0A6I3X604"/>
<evidence type="ECO:0000313" key="5">
    <source>
        <dbReference type="EMBL" id="MUI11647.1"/>
    </source>
</evidence>
<name>A0A6I3X604_9BURK</name>
<protein>
    <submittedName>
        <fullName evidence="5">Insulinase family protein</fullName>
    </submittedName>
</protein>
<organism evidence="5 6">
    <name type="scientific">Pseudoduganella dura</name>
    <dbReference type="NCBI Taxonomy" id="321982"/>
    <lineage>
        <taxon>Bacteria</taxon>
        <taxon>Pseudomonadati</taxon>
        <taxon>Pseudomonadota</taxon>
        <taxon>Betaproteobacteria</taxon>
        <taxon>Burkholderiales</taxon>
        <taxon>Oxalobacteraceae</taxon>
        <taxon>Telluria group</taxon>
        <taxon>Pseudoduganella</taxon>
    </lineage>
</organism>
<reference evidence="5 6" key="1">
    <citation type="submission" date="2019-11" db="EMBL/GenBank/DDBJ databases">
        <title>Draft Genome Sequences of Six Type Strains of the Genus Massilia.</title>
        <authorList>
            <person name="Miess H."/>
            <person name="Frediansyah A."/>
            <person name="Goeker M."/>
            <person name="Gross H."/>
        </authorList>
    </citation>
    <scope>NUCLEOTIDE SEQUENCE [LARGE SCALE GENOMIC DNA]</scope>
    <source>
        <strain evidence="5 6">DSM 17513</strain>
    </source>
</reference>
<gene>
    <name evidence="5" type="ORF">GJV26_03985</name>
</gene>
<dbReference type="GO" id="GO:0046872">
    <property type="term" value="F:metal ion binding"/>
    <property type="evidence" value="ECO:0007669"/>
    <property type="project" value="InterPro"/>
</dbReference>
<dbReference type="Pfam" id="PF05193">
    <property type="entry name" value="Peptidase_M16_C"/>
    <property type="match status" value="1"/>
</dbReference>
<accession>A0A6I3X604</accession>
<evidence type="ECO:0000256" key="2">
    <source>
        <dbReference type="SAM" id="SignalP"/>
    </source>
</evidence>
<feature type="chain" id="PRO_5026208228" evidence="2">
    <location>
        <begin position="29"/>
        <end position="446"/>
    </location>
</feature>
<dbReference type="InterPro" id="IPR007863">
    <property type="entry name" value="Peptidase_M16_C"/>
</dbReference>
<dbReference type="PANTHER" id="PTHR11851">
    <property type="entry name" value="METALLOPROTEASE"/>
    <property type="match status" value="1"/>
</dbReference>
<evidence type="ECO:0000313" key="6">
    <source>
        <dbReference type="Proteomes" id="UP000431684"/>
    </source>
</evidence>
<dbReference type="Pfam" id="PF00675">
    <property type="entry name" value="Peptidase_M16"/>
    <property type="match status" value="1"/>
</dbReference>
<keyword evidence="6" id="KW-1185">Reference proteome</keyword>
<comment type="caution">
    <text evidence="5">The sequence shown here is derived from an EMBL/GenBank/DDBJ whole genome shotgun (WGS) entry which is preliminary data.</text>
</comment>
<keyword evidence="2" id="KW-0732">Signal</keyword>
<proteinExistence type="inferred from homology"/>
<dbReference type="OrthoDB" id="9811314at2"/>
<dbReference type="Proteomes" id="UP000431684">
    <property type="component" value="Unassembled WGS sequence"/>
</dbReference>
<evidence type="ECO:0000259" key="4">
    <source>
        <dbReference type="Pfam" id="PF05193"/>
    </source>
</evidence>
<dbReference type="InterPro" id="IPR011765">
    <property type="entry name" value="Pept_M16_N"/>
</dbReference>
<dbReference type="PANTHER" id="PTHR11851:SF49">
    <property type="entry name" value="MITOCHONDRIAL-PROCESSING PEPTIDASE SUBUNIT ALPHA"/>
    <property type="match status" value="1"/>
</dbReference>
<dbReference type="Gene3D" id="3.30.830.10">
    <property type="entry name" value="Metalloenzyme, LuxS/M16 peptidase-like"/>
    <property type="match status" value="2"/>
</dbReference>